<name>A0A1S6HM53_9GAMM</name>
<dbReference type="STRING" id="225848.Sps_01455"/>
<evidence type="ECO:0000313" key="2">
    <source>
        <dbReference type="EMBL" id="AQS36621.1"/>
    </source>
</evidence>
<feature type="region of interest" description="Disordered" evidence="1">
    <location>
        <begin position="835"/>
        <end position="888"/>
    </location>
</feature>
<gene>
    <name evidence="2" type="ORF">Sps_01455</name>
</gene>
<feature type="compositionally biased region" description="Basic residues" evidence="1">
    <location>
        <begin position="1"/>
        <end position="12"/>
    </location>
</feature>
<dbReference type="KEGG" id="spsw:Sps_01455"/>
<feature type="region of interest" description="Disordered" evidence="1">
    <location>
        <begin position="1192"/>
        <end position="1243"/>
    </location>
</feature>
<keyword evidence="3" id="KW-1185">Reference proteome</keyword>
<proteinExistence type="predicted"/>
<feature type="compositionally biased region" description="Basic and acidic residues" evidence="1">
    <location>
        <begin position="1209"/>
        <end position="1243"/>
    </location>
</feature>
<organism evidence="2 3">
    <name type="scientific">Shewanella psychrophila</name>
    <dbReference type="NCBI Taxonomy" id="225848"/>
    <lineage>
        <taxon>Bacteria</taxon>
        <taxon>Pseudomonadati</taxon>
        <taxon>Pseudomonadota</taxon>
        <taxon>Gammaproteobacteria</taxon>
        <taxon>Alteromonadales</taxon>
        <taxon>Shewanellaceae</taxon>
        <taxon>Shewanella</taxon>
    </lineage>
</organism>
<dbReference type="EMBL" id="CP014782">
    <property type="protein sequence ID" value="AQS36621.1"/>
    <property type="molecule type" value="Genomic_DNA"/>
</dbReference>
<protein>
    <submittedName>
        <fullName evidence="2">Uncharacterized protein</fullName>
    </submittedName>
</protein>
<reference evidence="2 3" key="1">
    <citation type="submission" date="2016-03" db="EMBL/GenBank/DDBJ databases">
        <title>Complete genome sequence of Shewanella psychrophila WP2, a deep sea bacterium isolated from west Pacific sediment.</title>
        <authorList>
            <person name="Xu G."/>
            <person name="Jian H."/>
        </authorList>
    </citation>
    <scope>NUCLEOTIDE SEQUENCE [LARGE SCALE GENOMIC DNA]</scope>
    <source>
        <strain evidence="2 3">WP2</strain>
    </source>
</reference>
<feature type="region of interest" description="Disordered" evidence="1">
    <location>
        <begin position="1258"/>
        <end position="1305"/>
    </location>
</feature>
<feature type="region of interest" description="Disordered" evidence="1">
    <location>
        <begin position="1"/>
        <end position="102"/>
    </location>
</feature>
<feature type="compositionally biased region" description="Basic and acidic residues" evidence="1">
    <location>
        <begin position="848"/>
        <end position="862"/>
    </location>
</feature>
<accession>A0A1S6HM53</accession>
<evidence type="ECO:0000256" key="1">
    <source>
        <dbReference type="SAM" id="MobiDB-lite"/>
    </source>
</evidence>
<feature type="compositionally biased region" description="Low complexity" evidence="1">
    <location>
        <begin position="863"/>
        <end position="875"/>
    </location>
</feature>
<dbReference type="Proteomes" id="UP000189545">
    <property type="component" value="Chromosome"/>
</dbReference>
<feature type="compositionally biased region" description="Polar residues" evidence="1">
    <location>
        <begin position="1286"/>
        <end position="1303"/>
    </location>
</feature>
<sequence>MPVHKSLPKSKSKLTSTKGDGLESPIVHLEDTQRRAPPYVSLQTVRPRASFTSTVPDASTGAISKHGKINSRHRSPELTDEIPSNPKDELTGASAQSGGKNTGEGYELVKNYLATVAPEKTQALVEFIDNYRTAPKAIGLLDVKGALEPFNECRTEYFIALEMFNKAELGPKEKLAAKKVKQLVGGLQAKIYYEEQDGLFAKGTDELEYFDSKAKENEKKNSWFDLTSGRDAIKEFKEQCKDTNRPFVPYHPSARGDMNNYKYSIFLSAEKRPLTSFEYFNDPKNDEEKGFNRNVNAIKQHLTGIPQFKEGRDYVFCTNAERLEIKGSVGDINKTHYKSFDNVLTNPEVRQRVQEVFEDDIGTDVNIKRYLSSKGIDSPIISNDKKRKNSLAILNINIRESSQTWDPREYRHTTNPQALKSMVDSLREARSNNDPKVQQQLGRIGGDKLDICIIGSQISIEDRTYWENYKNDQGVKVYFLNDMVSEENHLNRIQQKKVLYALCEGYKNTTYIGHQSGVNEDAPILPRTNVYSLSEYQGTGQLGISRVEARTQLDIVQEAPLEMGTSGVRNFGHFYSLRNNEFLTTKGILASVQIKMDEYGKEHPNLDNLWQELKNEFPQLDDSNGAVPDGAVERLYQKVLQTSGKKYLNATTRGYVDDALRLCDEEELDNDDFAIIEKGLTAVEAKYVSDKGGKKDKKVKELIKAVSKQKLTRTDRGELREILIIIKENQMIGDKDRDLYQKALGEIVRRQQSGGVGFTQATIDFVADVMKEEVMPHDSSTPLDKFLEKLKRQNAGMTPYPLGNQQFEHRGLLNKEQSATEADKDIDYFHNLFAKENDDPETTSSEPLSRKNSTESNNRDGRSPASATVNNSASSVRKRIAAKEHKTETISRARTLNKGAQTTFIVRDNLQYFEETLSSHSDSSLTDEEKQVFQQTMRNAMLSSKYSSDLPEQGPALKELRLYGLKVLSDALEKGYRDEVSSVLNQSRHQGVSDEKTVFDCLINSTLEEKDTEMRDNMTRLLGQFVSDPQNLTKYSLGMVYQQSHAPASRYLLRSIPKEAKRGFLDYYRKPRFLSQFVLGEKNLKPIIKQDLERPLPLFKSLELETKLPPIFLSRTKMEEMINQKAKRLDDLRIENIKRETDKRNQLQALKERGLTGSGAEKAVDDASTYYGNPHKQADILKQAIAKHESKVVEDKERALGSEQMDQEYTQRRRNEYTQEANRKNTIRQERESECARIEHQRRDQEIYQAEQAQRYQAGLAQRQQRELKAQSSQSGRAVNGPRRQQAITNGGPSNPSARQAITSHHRSAIAMDDANQQLASSSTSASTNPTITYQEQHTVKAGGVVVYNERGEEMGRLMTNMGQHIKISQVDDLKMRDEPSTSSASGSVIMEYIVPGNLRECRGHISVQPAKRETQKVSFSQVSSGPFDSLRYPTVSVHYSLDEWRNALK</sequence>
<evidence type="ECO:0000313" key="3">
    <source>
        <dbReference type="Proteomes" id="UP000189545"/>
    </source>
</evidence>